<evidence type="ECO:0000256" key="4">
    <source>
        <dbReference type="ARBA" id="ARBA00022475"/>
    </source>
</evidence>
<keyword evidence="3" id="KW-0813">Transport</keyword>
<dbReference type="EMBL" id="RBIL01000001">
    <property type="protein sequence ID" value="RKQ90564.1"/>
    <property type="molecule type" value="Genomic_DNA"/>
</dbReference>
<dbReference type="FunFam" id="1.20.1720.10:FF:000005">
    <property type="entry name" value="Bcr/CflA family efflux transporter"/>
    <property type="match status" value="1"/>
</dbReference>
<keyword evidence="7 8" id="KW-0472">Membrane</keyword>
<dbReference type="SUPFAM" id="SSF103473">
    <property type="entry name" value="MFS general substrate transporter"/>
    <property type="match status" value="1"/>
</dbReference>
<evidence type="ECO:0000256" key="8">
    <source>
        <dbReference type="SAM" id="Phobius"/>
    </source>
</evidence>
<evidence type="ECO:0000256" key="3">
    <source>
        <dbReference type="ARBA" id="ARBA00022448"/>
    </source>
</evidence>
<dbReference type="RefSeq" id="WP_121247397.1">
    <property type="nucleotide sequence ID" value="NZ_RBIL01000001.1"/>
</dbReference>
<sequence length="390" mass="38649">MATVAPARARSALTLALLLGGLSAVGPLSLDMYLPGLPELGRDLGASASATQLSLTACLAGLALGQLVAGPISDRVGRRAPVLAGAALFAAASLACVFAPTIGVLVALRFLQGFGGAAGIVIGRAVVRDLYSGDAAAKLFSSLMLVGGVAPILAPVLGAQVLAFTTWQGVFAVLTVVGVALLLAAALLLPESLTPGPRADADLRGLLRDRRFAALALCSGLMMAAMFAYIAGSPFVLQTIHGLSEQAYSLVFAANGLGILAASFASRRLVGRVRPAQLLAAGVAMGAAGAVLLLGAVLADAPVGVVLCALFLVVASIGLVSPNATALALADHPRTAGAASALLGTSQFLLGAAAAPLVGLAGERDALPMALTIVTCVALAAICTIVARRA</sequence>
<dbReference type="OrthoDB" id="9814303at2"/>
<dbReference type="InterPro" id="IPR004812">
    <property type="entry name" value="Efflux_drug-R_Bcr/CmlA"/>
</dbReference>
<feature type="transmembrane region" description="Helical" evidence="8">
    <location>
        <begin position="106"/>
        <end position="127"/>
    </location>
</feature>
<evidence type="ECO:0000313" key="10">
    <source>
        <dbReference type="EMBL" id="RKQ90564.1"/>
    </source>
</evidence>
<feature type="transmembrane region" description="Helical" evidence="8">
    <location>
        <begin position="48"/>
        <end position="68"/>
    </location>
</feature>
<dbReference type="PANTHER" id="PTHR23502:SF132">
    <property type="entry name" value="POLYAMINE TRANSPORTER 2-RELATED"/>
    <property type="match status" value="1"/>
</dbReference>
<keyword evidence="6 8" id="KW-1133">Transmembrane helix</keyword>
<keyword evidence="11" id="KW-1185">Reference proteome</keyword>
<dbReference type="InterPro" id="IPR020846">
    <property type="entry name" value="MFS_dom"/>
</dbReference>
<feature type="transmembrane region" description="Helical" evidence="8">
    <location>
        <begin position="278"/>
        <end position="298"/>
    </location>
</feature>
<dbReference type="NCBIfam" id="TIGR00710">
    <property type="entry name" value="efflux_Bcr_CflA"/>
    <property type="match status" value="1"/>
</dbReference>
<keyword evidence="5 8" id="KW-0812">Transmembrane</keyword>
<evidence type="ECO:0000256" key="5">
    <source>
        <dbReference type="ARBA" id="ARBA00022692"/>
    </source>
</evidence>
<evidence type="ECO:0000313" key="11">
    <source>
        <dbReference type="Proteomes" id="UP000278962"/>
    </source>
</evidence>
<accession>A0A660LC04</accession>
<dbReference type="InterPro" id="IPR011701">
    <property type="entry name" value="MFS"/>
</dbReference>
<dbReference type="Proteomes" id="UP000278962">
    <property type="component" value="Unassembled WGS sequence"/>
</dbReference>
<evidence type="ECO:0000259" key="9">
    <source>
        <dbReference type="PROSITE" id="PS50850"/>
    </source>
</evidence>
<keyword evidence="4" id="KW-1003">Cell membrane</keyword>
<dbReference type="PANTHER" id="PTHR23502">
    <property type="entry name" value="MAJOR FACILITATOR SUPERFAMILY"/>
    <property type="match status" value="1"/>
</dbReference>
<feature type="transmembrane region" description="Helical" evidence="8">
    <location>
        <begin position="367"/>
        <end position="387"/>
    </location>
</feature>
<dbReference type="GO" id="GO:0042910">
    <property type="term" value="F:xenobiotic transmembrane transporter activity"/>
    <property type="evidence" value="ECO:0007669"/>
    <property type="project" value="InterPro"/>
</dbReference>
<feature type="transmembrane region" description="Helical" evidence="8">
    <location>
        <begin position="247"/>
        <end position="266"/>
    </location>
</feature>
<dbReference type="Gene3D" id="1.20.1720.10">
    <property type="entry name" value="Multidrug resistance protein D"/>
    <property type="match status" value="1"/>
</dbReference>
<feature type="transmembrane region" description="Helical" evidence="8">
    <location>
        <begin position="212"/>
        <end position="232"/>
    </location>
</feature>
<evidence type="ECO:0000256" key="1">
    <source>
        <dbReference type="ARBA" id="ARBA00004651"/>
    </source>
</evidence>
<dbReference type="GO" id="GO:1990961">
    <property type="term" value="P:xenobiotic detoxification by transmembrane export across the plasma membrane"/>
    <property type="evidence" value="ECO:0007669"/>
    <property type="project" value="InterPro"/>
</dbReference>
<dbReference type="InterPro" id="IPR036259">
    <property type="entry name" value="MFS_trans_sf"/>
</dbReference>
<protein>
    <submittedName>
        <fullName evidence="10">DHA1 family bicyclomycin/chloramphenicol resistance-like MFS transporter</fullName>
    </submittedName>
</protein>
<dbReference type="Pfam" id="PF07690">
    <property type="entry name" value="MFS_1"/>
    <property type="match status" value="1"/>
</dbReference>
<dbReference type="CDD" id="cd17320">
    <property type="entry name" value="MFS_MdfA_MDR_like"/>
    <property type="match status" value="1"/>
</dbReference>
<evidence type="ECO:0000256" key="7">
    <source>
        <dbReference type="ARBA" id="ARBA00023136"/>
    </source>
</evidence>
<dbReference type="PROSITE" id="PS50850">
    <property type="entry name" value="MFS"/>
    <property type="match status" value="1"/>
</dbReference>
<reference evidence="10 11" key="1">
    <citation type="submission" date="2018-10" db="EMBL/GenBank/DDBJ databases">
        <title>Genomic Encyclopedia of Archaeal and Bacterial Type Strains, Phase II (KMG-II): from individual species to whole genera.</title>
        <authorList>
            <person name="Goeker M."/>
        </authorList>
    </citation>
    <scope>NUCLEOTIDE SEQUENCE [LARGE SCALE GENOMIC DNA]</scope>
    <source>
        <strain evidence="10 11">DSM 14954</strain>
    </source>
</reference>
<dbReference type="PROSITE" id="PS00216">
    <property type="entry name" value="SUGAR_TRANSPORT_1"/>
    <property type="match status" value="1"/>
</dbReference>
<organism evidence="10 11">
    <name type="scientific">Solirubrobacter pauli</name>
    <dbReference type="NCBI Taxonomy" id="166793"/>
    <lineage>
        <taxon>Bacteria</taxon>
        <taxon>Bacillati</taxon>
        <taxon>Actinomycetota</taxon>
        <taxon>Thermoleophilia</taxon>
        <taxon>Solirubrobacterales</taxon>
        <taxon>Solirubrobacteraceae</taxon>
        <taxon>Solirubrobacter</taxon>
    </lineage>
</organism>
<comment type="caution">
    <text evidence="10">The sequence shown here is derived from an EMBL/GenBank/DDBJ whole genome shotgun (WGS) entry which is preliminary data.</text>
</comment>
<evidence type="ECO:0000256" key="2">
    <source>
        <dbReference type="ARBA" id="ARBA00006236"/>
    </source>
</evidence>
<gene>
    <name evidence="10" type="ORF">C8N24_0375</name>
</gene>
<feature type="transmembrane region" description="Helical" evidence="8">
    <location>
        <begin position="341"/>
        <end position="361"/>
    </location>
</feature>
<comment type="similarity">
    <text evidence="2">Belongs to the major facilitator superfamily. Bcr/CmlA family.</text>
</comment>
<dbReference type="InterPro" id="IPR005829">
    <property type="entry name" value="Sugar_transporter_CS"/>
</dbReference>
<dbReference type="AlphaFoldDB" id="A0A660LC04"/>
<dbReference type="GO" id="GO:0005886">
    <property type="term" value="C:plasma membrane"/>
    <property type="evidence" value="ECO:0007669"/>
    <property type="project" value="UniProtKB-SubCell"/>
</dbReference>
<feature type="transmembrane region" description="Helical" evidence="8">
    <location>
        <begin position="139"/>
        <end position="163"/>
    </location>
</feature>
<name>A0A660LC04_9ACTN</name>
<comment type="subcellular location">
    <subcellularLocation>
        <location evidence="1">Cell membrane</location>
        <topology evidence="1">Multi-pass membrane protein</topology>
    </subcellularLocation>
</comment>
<proteinExistence type="inferred from homology"/>
<feature type="domain" description="Major facilitator superfamily (MFS) profile" evidence="9">
    <location>
        <begin position="9"/>
        <end position="390"/>
    </location>
</feature>
<feature type="transmembrane region" description="Helical" evidence="8">
    <location>
        <begin position="169"/>
        <end position="189"/>
    </location>
</feature>
<feature type="transmembrane region" description="Helical" evidence="8">
    <location>
        <begin position="80"/>
        <end position="100"/>
    </location>
</feature>
<evidence type="ECO:0000256" key="6">
    <source>
        <dbReference type="ARBA" id="ARBA00022989"/>
    </source>
</evidence>
<feature type="transmembrane region" description="Helical" evidence="8">
    <location>
        <begin position="304"/>
        <end position="329"/>
    </location>
</feature>